<dbReference type="EMBL" id="JACHXU010000036">
    <property type="protein sequence ID" value="MBB3210365.1"/>
    <property type="molecule type" value="Genomic_DNA"/>
</dbReference>
<dbReference type="GO" id="GO:0016787">
    <property type="term" value="F:hydrolase activity"/>
    <property type="evidence" value="ECO:0007669"/>
    <property type="project" value="UniProtKB-KW"/>
</dbReference>
<proteinExistence type="predicted"/>
<dbReference type="PROSITE" id="PS51462">
    <property type="entry name" value="NUDIX"/>
    <property type="match status" value="1"/>
</dbReference>
<dbReference type="PANTHER" id="PTHR43046:SF14">
    <property type="entry name" value="MUTT_NUDIX FAMILY PROTEIN"/>
    <property type="match status" value="1"/>
</dbReference>
<accession>A0A7W5E535</accession>
<name>A0A7W5E535_9BACT</name>
<dbReference type="InterPro" id="IPR000086">
    <property type="entry name" value="NUDIX_hydrolase_dom"/>
</dbReference>
<dbReference type="Pfam" id="PF00293">
    <property type="entry name" value="NUDIX"/>
    <property type="match status" value="1"/>
</dbReference>
<protein>
    <submittedName>
        <fullName evidence="4">ADP-ribose pyrophosphatase YjhB (NUDIX family)</fullName>
    </submittedName>
</protein>
<dbReference type="AlphaFoldDB" id="A0A7W5E535"/>
<gene>
    <name evidence="4" type="ORF">FHS27_006212</name>
</gene>
<evidence type="ECO:0000313" key="4">
    <source>
        <dbReference type="EMBL" id="MBB3210365.1"/>
    </source>
</evidence>
<evidence type="ECO:0000256" key="2">
    <source>
        <dbReference type="ARBA" id="ARBA00022801"/>
    </source>
</evidence>
<dbReference type="InterPro" id="IPR015797">
    <property type="entry name" value="NUDIX_hydrolase-like_dom_sf"/>
</dbReference>
<feature type="domain" description="Nudix hydrolase" evidence="3">
    <location>
        <begin position="13"/>
        <end position="150"/>
    </location>
</feature>
<evidence type="ECO:0000259" key="3">
    <source>
        <dbReference type="PROSITE" id="PS51462"/>
    </source>
</evidence>
<dbReference type="Proteomes" id="UP000536179">
    <property type="component" value="Unassembled WGS sequence"/>
</dbReference>
<evidence type="ECO:0000313" key="5">
    <source>
        <dbReference type="Proteomes" id="UP000536179"/>
    </source>
</evidence>
<keyword evidence="2" id="KW-0378">Hydrolase</keyword>
<comment type="caution">
    <text evidence="4">The sequence shown here is derived from an EMBL/GenBank/DDBJ whole genome shotgun (WGS) entry which is preliminary data.</text>
</comment>
<evidence type="ECO:0000256" key="1">
    <source>
        <dbReference type="ARBA" id="ARBA00001946"/>
    </source>
</evidence>
<comment type="cofactor">
    <cofactor evidence="1">
        <name>Mg(2+)</name>
        <dbReference type="ChEBI" id="CHEBI:18420"/>
    </cofactor>
</comment>
<dbReference type="RefSeq" id="WP_144058592.1">
    <property type="nucleotide sequence ID" value="NZ_JACHXU010000036.1"/>
</dbReference>
<dbReference type="SUPFAM" id="SSF55811">
    <property type="entry name" value="Nudix"/>
    <property type="match status" value="1"/>
</dbReference>
<dbReference type="PRINTS" id="PR00502">
    <property type="entry name" value="NUDIXFAMILY"/>
</dbReference>
<dbReference type="Gene3D" id="3.90.79.10">
    <property type="entry name" value="Nucleoside Triphosphate Pyrophosphohydrolase"/>
    <property type="match status" value="1"/>
</dbReference>
<keyword evidence="5" id="KW-1185">Reference proteome</keyword>
<organism evidence="4 5">
    <name type="scientific">Aporhodopirellula rubra</name>
    <dbReference type="NCBI Taxonomy" id="980271"/>
    <lineage>
        <taxon>Bacteria</taxon>
        <taxon>Pseudomonadati</taxon>
        <taxon>Planctomycetota</taxon>
        <taxon>Planctomycetia</taxon>
        <taxon>Pirellulales</taxon>
        <taxon>Pirellulaceae</taxon>
        <taxon>Aporhodopirellula</taxon>
    </lineage>
</organism>
<dbReference type="InterPro" id="IPR020476">
    <property type="entry name" value="Nudix_hydrolase"/>
</dbReference>
<dbReference type="PANTHER" id="PTHR43046">
    <property type="entry name" value="GDP-MANNOSE MANNOSYL HYDROLASE"/>
    <property type="match status" value="1"/>
</dbReference>
<reference evidence="4 5" key="1">
    <citation type="submission" date="2020-08" db="EMBL/GenBank/DDBJ databases">
        <title>Genomic Encyclopedia of Type Strains, Phase III (KMG-III): the genomes of soil and plant-associated and newly described type strains.</title>
        <authorList>
            <person name="Whitman W."/>
        </authorList>
    </citation>
    <scope>NUCLEOTIDE SEQUENCE [LARGE SCALE GENOMIC DNA]</scope>
    <source>
        <strain evidence="4 5">CECT 8075</strain>
    </source>
</reference>
<sequence>MSMNEKTTVFTPAVRNAVRAVILREGRLLVQRKVYENGDVRFTLPGGGSEVGETLEEGLRRECVEEIGVAVDVQDLMHVADYYKPRDTTPPTMRHQIEFIFRCDIPDDYVAANGRNPDKHQQDVLWLDLASESATLLWPESLQQILKNDFDESPTYLGLID</sequence>